<dbReference type="Proteomes" id="UP000499080">
    <property type="component" value="Unassembled WGS sequence"/>
</dbReference>
<accession>A0A4Y2WH63</accession>
<keyword evidence="2" id="KW-1185">Reference proteome</keyword>
<reference evidence="1 2" key="1">
    <citation type="journal article" date="2019" name="Sci. Rep.">
        <title>Orb-weaving spider Araneus ventricosus genome elucidates the spidroin gene catalogue.</title>
        <authorList>
            <person name="Kono N."/>
            <person name="Nakamura H."/>
            <person name="Ohtoshi R."/>
            <person name="Moran D.A.P."/>
            <person name="Shinohara A."/>
            <person name="Yoshida Y."/>
            <person name="Fujiwara M."/>
            <person name="Mori M."/>
            <person name="Tomita M."/>
            <person name="Arakawa K."/>
        </authorList>
    </citation>
    <scope>NUCLEOTIDE SEQUENCE [LARGE SCALE GENOMIC DNA]</scope>
</reference>
<dbReference type="AlphaFoldDB" id="A0A4Y2WH63"/>
<organism evidence="1 2">
    <name type="scientific">Araneus ventricosus</name>
    <name type="common">Orbweaver spider</name>
    <name type="synonym">Epeira ventricosa</name>
    <dbReference type="NCBI Taxonomy" id="182803"/>
    <lineage>
        <taxon>Eukaryota</taxon>
        <taxon>Metazoa</taxon>
        <taxon>Ecdysozoa</taxon>
        <taxon>Arthropoda</taxon>
        <taxon>Chelicerata</taxon>
        <taxon>Arachnida</taxon>
        <taxon>Araneae</taxon>
        <taxon>Araneomorphae</taxon>
        <taxon>Entelegynae</taxon>
        <taxon>Araneoidea</taxon>
        <taxon>Araneidae</taxon>
        <taxon>Araneus</taxon>
    </lineage>
</organism>
<protein>
    <submittedName>
        <fullName evidence="1">Uncharacterized protein</fullName>
    </submittedName>
</protein>
<sequence>MSHCGDIELTDTVTGKSASHCGDIGDDYRDLETSASQLWGIFGDDYCDLECLAFHQGQRNWRRLLWSGISNVLGDIGRRH</sequence>
<gene>
    <name evidence="1" type="ORF">AVEN_98272_1</name>
</gene>
<evidence type="ECO:0000313" key="1">
    <source>
        <dbReference type="EMBL" id="GBO36004.1"/>
    </source>
</evidence>
<proteinExistence type="predicted"/>
<dbReference type="EMBL" id="BGPR01060050">
    <property type="protein sequence ID" value="GBO36004.1"/>
    <property type="molecule type" value="Genomic_DNA"/>
</dbReference>
<comment type="caution">
    <text evidence="1">The sequence shown here is derived from an EMBL/GenBank/DDBJ whole genome shotgun (WGS) entry which is preliminary data.</text>
</comment>
<name>A0A4Y2WH63_ARAVE</name>
<evidence type="ECO:0000313" key="2">
    <source>
        <dbReference type="Proteomes" id="UP000499080"/>
    </source>
</evidence>